<protein>
    <submittedName>
        <fullName evidence="2">Uncharacterized protein</fullName>
    </submittedName>
</protein>
<gene>
    <name evidence="2" type="ORF">NDU88_005181</name>
</gene>
<comment type="caution">
    <text evidence="2">The sequence shown here is derived from an EMBL/GenBank/DDBJ whole genome shotgun (WGS) entry which is preliminary data.</text>
</comment>
<name>A0AAV7M980_PLEWA</name>
<dbReference type="Proteomes" id="UP001066276">
    <property type="component" value="Chromosome 10"/>
</dbReference>
<dbReference type="AlphaFoldDB" id="A0AAV7M980"/>
<evidence type="ECO:0000313" key="3">
    <source>
        <dbReference type="Proteomes" id="UP001066276"/>
    </source>
</evidence>
<dbReference type="EMBL" id="JANPWB010000014">
    <property type="protein sequence ID" value="KAJ1100092.1"/>
    <property type="molecule type" value="Genomic_DNA"/>
</dbReference>
<evidence type="ECO:0000313" key="2">
    <source>
        <dbReference type="EMBL" id="KAJ1100092.1"/>
    </source>
</evidence>
<feature type="compositionally biased region" description="Basic and acidic residues" evidence="1">
    <location>
        <begin position="74"/>
        <end position="92"/>
    </location>
</feature>
<feature type="compositionally biased region" description="Basic and acidic residues" evidence="1">
    <location>
        <begin position="53"/>
        <end position="67"/>
    </location>
</feature>
<feature type="region of interest" description="Disordered" evidence="1">
    <location>
        <begin position="1"/>
        <end position="92"/>
    </location>
</feature>
<keyword evidence="3" id="KW-1185">Reference proteome</keyword>
<proteinExistence type="predicted"/>
<sequence length="92" mass="10156">MDACECSGGARAGSLRPERHTRKPRAPYGAAEKRSSQRSHNPVRGKKGKRRVKEWGKKEIKEKRSQEQRGGVWGKEKAGTEEGGGKERGGRG</sequence>
<accession>A0AAV7M980</accession>
<feature type="compositionally biased region" description="Basic residues" evidence="1">
    <location>
        <begin position="41"/>
        <end position="52"/>
    </location>
</feature>
<evidence type="ECO:0000256" key="1">
    <source>
        <dbReference type="SAM" id="MobiDB-lite"/>
    </source>
</evidence>
<organism evidence="2 3">
    <name type="scientific">Pleurodeles waltl</name>
    <name type="common">Iberian ribbed newt</name>
    <dbReference type="NCBI Taxonomy" id="8319"/>
    <lineage>
        <taxon>Eukaryota</taxon>
        <taxon>Metazoa</taxon>
        <taxon>Chordata</taxon>
        <taxon>Craniata</taxon>
        <taxon>Vertebrata</taxon>
        <taxon>Euteleostomi</taxon>
        <taxon>Amphibia</taxon>
        <taxon>Batrachia</taxon>
        <taxon>Caudata</taxon>
        <taxon>Salamandroidea</taxon>
        <taxon>Salamandridae</taxon>
        <taxon>Pleurodelinae</taxon>
        <taxon>Pleurodeles</taxon>
    </lineage>
</organism>
<reference evidence="2" key="1">
    <citation type="journal article" date="2022" name="bioRxiv">
        <title>Sequencing and chromosome-scale assembly of the giantPleurodeles waltlgenome.</title>
        <authorList>
            <person name="Brown T."/>
            <person name="Elewa A."/>
            <person name="Iarovenko S."/>
            <person name="Subramanian E."/>
            <person name="Araus A.J."/>
            <person name="Petzold A."/>
            <person name="Susuki M."/>
            <person name="Suzuki K.-i.T."/>
            <person name="Hayashi T."/>
            <person name="Toyoda A."/>
            <person name="Oliveira C."/>
            <person name="Osipova E."/>
            <person name="Leigh N.D."/>
            <person name="Simon A."/>
            <person name="Yun M.H."/>
        </authorList>
    </citation>
    <scope>NUCLEOTIDE SEQUENCE</scope>
    <source>
        <strain evidence="2">20211129_DDA</strain>
        <tissue evidence="2">Liver</tissue>
    </source>
</reference>